<reference evidence="3" key="1">
    <citation type="submission" date="2020-01" db="EMBL/GenBank/DDBJ databases">
        <authorList>
            <consortium name="DOE Joint Genome Institute"/>
            <person name="Haridas S."/>
            <person name="Albert R."/>
            <person name="Binder M."/>
            <person name="Bloem J."/>
            <person name="Labutti K."/>
            <person name="Salamov A."/>
            <person name="Andreopoulos B."/>
            <person name="Baker S.E."/>
            <person name="Barry K."/>
            <person name="Bills G."/>
            <person name="Bluhm B.H."/>
            <person name="Cannon C."/>
            <person name="Castanera R."/>
            <person name="Culley D.E."/>
            <person name="Daum C."/>
            <person name="Ezra D."/>
            <person name="Gonzalez J.B."/>
            <person name="Henrissat B."/>
            <person name="Kuo A."/>
            <person name="Liang C."/>
            <person name="Lipzen A."/>
            <person name="Lutzoni F."/>
            <person name="Magnuson J."/>
            <person name="Mondo S."/>
            <person name="Nolan M."/>
            <person name="Ohm R."/>
            <person name="Pangilinan J."/>
            <person name="Park H.-J."/>
            <person name="Ramirez L."/>
            <person name="Alfaro M."/>
            <person name="Sun H."/>
            <person name="Tritt A."/>
            <person name="Yoshinaga Y."/>
            <person name="Zwiers L.-H."/>
            <person name="Turgeon B.G."/>
            <person name="Goodwin S.B."/>
            <person name="Spatafora J.W."/>
            <person name="Crous P.W."/>
            <person name="Grigoriev I.V."/>
        </authorList>
    </citation>
    <scope>NUCLEOTIDE SEQUENCE</scope>
    <source>
        <strain evidence="3">CBS 342.82</strain>
    </source>
</reference>
<gene>
    <name evidence="3" type="ORF">K489DRAFT_379932</name>
</gene>
<accession>A0A6J3M4Y5</accession>
<dbReference type="RefSeq" id="XP_033459600.1">
    <property type="nucleotide sequence ID" value="XM_033604768.1"/>
</dbReference>
<reference evidence="3" key="2">
    <citation type="submission" date="2020-04" db="EMBL/GenBank/DDBJ databases">
        <authorList>
            <consortium name="NCBI Genome Project"/>
        </authorList>
    </citation>
    <scope>NUCLEOTIDE SEQUENCE</scope>
    <source>
        <strain evidence="3">CBS 342.82</strain>
    </source>
</reference>
<dbReference type="AlphaFoldDB" id="A0A6J3M4Y5"/>
<organism evidence="3">
    <name type="scientific">Dissoconium aciculare CBS 342.82</name>
    <dbReference type="NCBI Taxonomy" id="1314786"/>
    <lineage>
        <taxon>Eukaryota</taxon>
        <taxon>Fungi</taxon>
        <taxon>Dikarya</taxon>
        <taxon>Ascomycota</taxon>
        <taxon>Pezizomycotina</taxon>
        <taxon>Dothideomycetes</taxon>
        <taxon>Dothideomycetidae</taxon>
        <taxon>Mycosphaerellales</taxon>
        <taxon>Dissoconiaceae</taxon>
        <taxon>Dissoconium</taxon>
    </lineage>
</organism>
<keyword evidence="2" id="KW-1185">Reference proteome</keyword>
<feature type="region of interest" description="Disordered" evidence="1">
    <location>
        <begin position="1"/>
        <end position="86"/>
    </location>
</feature>
<dbReference type="OrthoDB" id="5218421at2759"/>
<dbReference type="GeneID" id="54362568"/>
<sequence length="86" mass="9242">MSANSQSAYGQESISRPAHSTSGENEDPVAAMSSYQRIMHEHTRQQFETATASSRRRSVQSSSDVSSPSERKASLQSQSSVSSSSS</sequence>
<protein>
    <submittedName>
        <fullName evidence="3">Uncharacterized protein</fullName>
    </submittedName>
</protein>
<proteinExistence type="predicted"/>
<dbReference type="Proteomes" id="UP000504637">
    <property type="component" value="Unplaced"/>
</dbReference>
<evidence type="ECO:0000313" key="3">
    <source>
        <dbReference type="RefSeq" id="XP_033459600.1"/>
    </source>
</evidence>
<evidence type="ECO:0000256" key="1">
    <source>
        <dbReference type="SAM" id="MobiDB-lite"/>
    </source>
</evidence>
<evidence type="ECO:0000313" key="2">
    <source>
        <dbReference type="Proteomes" id="UP000504637"/>
    </source>
</evidence>
<feature type="compositionally biased region" description="Low complexity" evidence="1">
    <location>
        <begin position="59"/>
        <end position="86"/>
    </location>
</feature>
<reference evidence="3" key="3">
    <citation type="submission" date="2025-08" db="UniProtKB">
        <authorList>
            <consortium name="RefSeq"/>
        </authorList>
    </citation>
    <scope>IDENTIFICATION</scope>
    <source>
        <strain evidence="3">CBS 342.82</strain>
    </source>
</reference>
<feature type="compositionally biased region" description="Polar residues" evidence="1">
    <location>
        <begin position="1"/>
        <end position="23"/>
    </location>
</feature>
<name>A0A6J3M4Y5_9PEZI</name>